<feature type="region of interest" description="Disordered" evidence="2">
    <location>
        <begin position="554"/>
        <end position="573"/>
    </location>
</feature>
<feature type="region of interest" description="Disordered" evidence="2">
    <location>
        <begin position="406"/>
        <end position="450"/>
    </location>
</feature>
<name>A0AAD5TIQ4_9FUNG</name>
<dbReference type="EMBL" id="JADGJQ010000031">
    <property type="protein sequence ID" value="KAJ3177724.1"/>
    <property type="molecule type" value="Genomic_DNA"/>
</dbReference>
<dbReference type="AlphaFoldDB" id="A0AAD5TIQ4"/>
<protein>
    <submittedName>
        <fullName evidence="3">Uncharacterized protein</fullName>
    </submittedName>
</protein>
<feature type="compositionally biased region" description="Polar residues" evidence="2">
    <location>
        <begin position="10"/>
        <end position="19"/>
    </location>
</feature>
<feature type="region of interest" description="Disordered" evidence="2">
    <location>
        <begin position="1"/>
        <end position="70"/>
    </location>
</feature>
<feature type="compositionally biased region" description="Basic and acidic residues" evidence="2">
    <location>
        <begin position="437"/>
        <end position="450"/>
    </location>
</feature>
<sequence length="573" mass="63545">MEGPLGQAYVNLSQMTSEDAQLQQHPHLQHHHLQQPQEVEEEEAVQGVERDQVLQSQQQQQHEQHRAEPQHHELHLHPEHLTPDGQASPELHHHLQQHHHELQLPHDGAAEAQGALPSTPNLDLDSLGTQTEEEHQQAREMMINVLLPHIPAEASAVLFDAGYETLDAIRTLNVDLSDPSNDISSAEYYTKTPIKPGHKKLITQFVNGPAFVLDPSDPSHAGMIAALSAAQSPTHSAQPPPKKRRRVSQKSSPRPAKAELPVIDNGSQQGLPDLPVLLAALERHLADSPVTRGLRKDVDFKVTVQNKRNGAPGAEGIWKCMSCNSRPVTISLRNQGRQPQLSNVGTHLKTVKHVQAINARSASTQFIVAAEEGSAGEAAVPAAAGDAVAAAIAAVQSQLEQQQQQHQEQLEQAQQAERQLQQEQQQQQQQQQEPASQEEHQEQQHIAQQDEHIPHQEQHIPHQEQHIPLVLALPPADMAETQAAADGAARLVEGGHEHDEDDAEQQQRLLAAHEAERRLAAERAFQHALLQSHEAMQQLRRQLAPQQHDQIVEGPENEHEHQHLIHEDHAQLS</sequence>
<organism evidence="3 4">
    <name type="scientific">Geranomyces variabilis</name>
    <dbReference type="NCBI Taxonomy" id="109894"/>
    <lineage>
        <taxon>Eukaryota</taxon>
        <taxon>Fungi</taxon>
        <taxon>Fungi incertae sedis</taxon>
        <taxon>Chytridiomycota</taxon>
        <taxon>Chytridiomycota incertae sedis</taxon>
        <taxon>Chytridiomycetes</taxon>
        <taxon>Spizellomycetales</taxon>
        <taxon>Powellomycetaceae</taxon>
        <taxon>Geranomyces</taxon>
    </lineage>
</organism>
<proteinExistence type="predicted"/>
<feature type="compositionally biased region" description="Basic and acidic residues" evidence="2">
    <location>
        <begin position="556"/>
        <end position="573"/>
    </location>
</feature>
<evidence type="ECO:0000313" key="4">
    <source>
        <dbReference type="Proteomes" id="UP001212152"/>
    </source>
</evidence>
<feature type="region of interest" description="Disordered" evidence="2">
    <location>
        <begin position="111"/>
        <end position="136"/>
    </location>
</feature>
<feature type="coiled-coil region" evidence="1">
    <location>
        <begin position="496"/>
        <end position="523"/>
    </location>
</feature>
<keyword evidence="1" id="KW-0175">Coiled coil</keyword>
<reference evidence="3" key="1">
    <citation type="submission" date="2020-05" db="EMBL/GenBank/DDBJ databases">
        <title>Phylogenomic resolution of chytrid fungi.</title>
        <authorList>
            <person name="Stajich J.E."/>
            <person name="Amses K."/>
            <person name="Simmons R."/>
            <person name="Seto K."/>
            <person name="Myers J."/>
            <person name="Bonds A."/>
            <person name="Quandt C.A."/>
            <person name="Barry K."/>
            <person name="Liu P."/>
            <person name="Grigoriev I."/>
            <person name="Longcore J.E."/>
            <person name="James T.Y."/>
        </authorList>
    </citation>
    <scope>NUCLEOTIDE SEQUENCE</scope>
    <source>
        <strain evidence="3">JEL0379</strain>
    </source>
</reference>
<keyword evidence="4" id="KW-1185">Reference proteome</keyword>
<feature type="region of interest" description="Disordered" evidence="2">
    <location>
        <begin position="229"/>
        <end position="266"/>
    </location>
</feature>
<feature type="compositionally biased region" description="Low complexity" evidence="2">
    <location>
        <begin position="406"/>
        <end position="435"/>
    </location>
</feature>
<accession>A0AAD5TIQ4</accession>
<dbReference type="Proteomes" id="UP001212152">
    <property type="component" value="Unassembled WGS sequence"/>
</dbReference>
<evidence type="ECO:0000313" key="3">
    <source>
        <dbReference type="EMBL" id="KAJ3177724.1"/>
    </source>
</evidence>
<evidence type="ECO:0000256" key="1">
    <source>
        <dbReference type="SAM" id="Coils"/>
    </source>
</evidence>
<gene>
    <name evidence="3" type="ORF">HDU87_004246</name>
</gene>
<comment type="caution">
    <text evidence="3">The sequence shown here is derived from an EMBL/GenBank/DDBJ whole genome shotgun (WGS) entry which is preliminary data.</text>
</comment>
<evidence type="ECO:0000256" key="2">
    <source>
        <dbReference type="SAM" id="MobiDB-lite"/>
    </source>
</evidence>